<evidence type="ECO:0000313" key="3">
    <source>
        <dbReference type="EMBL" id="CBY30657.1"/>
    </source>
</evidence>
<evidence type="ECO:0000256" key="1">
    <source>
        <dbReference type="SAM" id="MobiDB-lite"/>
    </source>
</evidence>
<organism evidence="3">
    <name type="scientific">Oikopleura dioica</name>
    <name type="common">Tunicate</name>
    <dbReference type="NCBI Taxonomy" id="34765"/>
    <lineage>
        <taxon>Eukaryota</taxon>
        <taxon>Metazoa</taxon>
        <taxon>Chordata</taxon>
        <taxon>Tunicata</taxon>
        <taxon>Appendicularia</taxon>
        <taxon>Copelata</taxon>
        <taxon>Oikopleuridae</taxon>
        <taxon>Oikopleura</taxon>
    </lineage>
</organism>
<proteinExistence type="predicted"/>
<dbReference type="AlphaFoldDB" id="E4Y4Q9"/>
<dbReference type="Gene3D" id="3.40.50.11350">
    <property type="match status" value="1"/>
</dbReference>
<name>E4Y4Q9_OIKDI</name>
<dbReference type="Proteomes" id="UP000011014">
    <property type="component" value="Unassembled WGS sequence"/>
</dbReference>
<dbReference type="EMBL" id="FN654280">
    <property type="protein sequence ID" value="CBY30657.1"/>
    <property type="molecule type" value="Genomic_DNA"/>
</dbReference>
<sequence length="508" mass="57202">MMNLPLRRFRRAPENLWRKVFDGGTLFVLLVILFYIPGNYSYNSYVSINIEKFGAFGFVSSSATLRAHAFQPKKIKTAGKVFISGPLNPNHRSIGNSTSHVSGQKFLLPLQSVGMTIHQVVDMLRDSIILAEKLNRTLVLPPLLHVTTKKHSNDFEVNQTTITAWDSWRTIDVGLLSQKINIVGVHQFSDICGKQDLQVIMSCSKMSNVKTNHYRYQDVFHEIWGFEPLKLIEINGTVKMQDPAAVVTIPTTLGGPVQLETAVEAFKSESKCATVVNPYSCFSYRAVEWMNFAKYISLHPRVRSIVDGFHKRSLHGKSFAVFRMDEFEYCTKKFSSASPDDEIYKTCAALSLVSPEEVALVIKGFLEKHELEYVYLTVPIGVAAAKIEKIAGFLEEKAKVFSDMKAFINQFKPQLANSTVDFSLAEIDLASRADIFVGSEHSEWTRAAVADRRGKDPETKDFSSIALFTFGIERPLELKKRLTRPQKETNVEEAKEKALPTAIQTQNL</sequence>
<feature type="transmembrane region" description="Helical" evidence="2">
    <location>
        <begin position="20"/>
        <end position="38"/>
    </location>
</feature>
<evidence type="ECO:0000256" key="2">
    <source>
        <dbReference type="SAM" id="Phobius"/>
    </source>
</evidence>
<protein>
    <submittedName>
        <fullName evidence="3">Uncharacterized protein</fullName>
    </submittedName>
</protein>
<feature type="compositionally biased region" description="Basic and acidic residues" evidence="1">
    <location>
        <begin position="485"/>
        <end position="498"/>
    </location>
</feature>
<keyword evidence="2" id="KW-0812">Transmembrane</keyword>
<keyword evidence="2" id="KW-1133">Transmembrane helix</keyword>
<gene>
    <name evidence="3" type="ORF">GSOID_T00018537001</name>
</gene>
<accession>E4Y4Q9</accession>
<reference evidence="3" key="1">
    <citation type="journal article" date="2010" name="Science">
        <title>Plasticity of animal genome architecture unmasked by rapid evolution of a pelagic tunicate.</title>
        <authorList>
            <person name="Denoeud F."/>
            <person name="Henriet S."/>
            <person name="Mungpakdee S."/>
            <person name="Aury J.M."/>
            <person name="Da Silva C."/>
            <person name="Brinkmann H."/>
            <person name="Mikhaleva J."/>
            <person name="Olsen L.C."/>
            <person name="Jubin C."/>
            <person name="Canestro C."/>
            <person name="Bouquet J.M."/>
            <person name="Danks G."/>
            <person name="Poulain J."/>
            <person name="Campsteijn C."/>
            <person name="Adamski M."/>
            <person name="Cross I."/>
            <person name="Yadetie F."/>
            <person name="Muffato M."/>
            <person name="Louis A."/>
            <person name="Butcher S."/>
            <person name="Tsagkogeorga G."/>
            <person name="Konrad A."/>
            <person name="Singh S."/>
            <person name="Jensen M.F."/>
            <person name="Cong E.H."/>
            <person name="Eikeseth-Otteraa H."/>
            <person name="Noel B."/>
            <person name="Anthouard V."/>
            <person name="Porcel B.M."/>
            <person name="Kachouri-Lafond R."/>
            <person name="Nishino A."/>
            <person name="Ugolini M."/>
            <person name="Chourrout P."/>
            <person name="Nishida H."/>
            <person name="Aasland R."/>
            <person name="Huzurbazar S."/>
            <person name="Westhof E."/>
            <person name="Delsuc F."/>
            <person name="Lehrach H."/>
            <person name="Reinhardt R."/>
            <person name="Weissenbach J."/>
            <person name="Roy S.W."/>
            <person name="Artiguenave F."/>
            <person name="Postlethwait J.H."/>
            <person name="Manak J.R."/>
            <person name="Thompson E.M."/>
            <person name="Jaillon O."/>
            <person name="Du Pasquier L."/>
            <person name="Boudinot P."/>
            <person name="Liberles D.A."/>
            <person name="Volff J.N."/>
            <person name="Philippe H."/>
            <person name="Lenhard B."/>
            <person name="Roest Crollius H."/>
            <person name="Wincker P."/>
            <person name="Chourrout D."/>
        </authorList>
    </citation>
    <scope>NUCLEOTIDE SEQUENCE [LARGE SCALE GENOMIC DNA]</scope>
</reference>
<feature type="region of interest" description="Disordered" evidence="1">
    <location>
        <begin position="485"/>
        <end position="508"/>
    </location>
</feature>
<dbReference type="CDD" id="cd11296">
    <property type="entry name" value="O-FucT_like"/>
    <property type="match status" value="1"/>
</dbReference>
<keyword evidence="2" id="KW-0472">Membrane</keyword>